<dbReference type="Pfam" id="PF18821">
    <property type="entry name" value="LPD7"/>
    <property type="match status" value="1"/>
</dbReference>
<dbReference type="EMBL" id="DAAAKH010000075">
    <property type="protein sequence ID" value="HAA0862777.1"/>
    <property type="molecule type" value="Genomic_DNA"/>
</dbReference>
<reference evidence="3" key="2">
    <citation type="submission" date="2019-10" db="EMBL/GenBank/DDBJ databases">
        <authorList>
            <consortium name="NCBI Pathogen Detection Project"/>
        </authorList>
    </citation>
    <scope>NUCLEOTIDE SEQUENCE</scope>
    <source>
        <strain evidence="3">12-6064</strain>
    </source>
</reference>
<feature type="coiled-coil region" evidence="1">
    <location>
        <begin position="253"/>
        <end position="314"/>
    </location>
</feature>
<accession>A0A3V5LK35</accession>
<name>A0A3V5LK35_SALIN</name>
<dbReference type="InterPro" id="IPR040677">
    <property type="entry name" value="LPD7"/>
</dbReference>
<keyword evidence="1" id="KW-0175">Coiled coil</keyword>
<comment type="caution">
    <text evidence="3">The sequence shown here is derived from an EMBL/GenBank/DDBJ whole genome shotgun (WGS) entry which is preliminary data.</text>
</comment>
<evidence type="ECO:0000259" key="2">
    <source>
        <dbReference type="Pfam" id="PF18821"/>
    </source>
</evidence>
<proteinExistence type="predicted"/>
<organism evidence="3">
    <name type="scientific">Salmonella infantis</name>
    <dbReference type="NCBI Taxonomy" id="595"/>
    <lineage>
        <taxon>Bacteria</taxon>
        <taxon>Pseudomonadati</taxon>
        <taxon>Pseudomonadota</taxon>
        <taxon>Gammaproteobacteria</taxon>
        <taxon>Enterobacterales</taxon>
        <taxon>Enterobacteriaceae</taxon>
        <taxon>Salmonella</taxon>
    </lineage>
</organism>
<evidence type="ECO:0000313" key="3">
    <source>
        <dbReference type="EMBL" id="HAA0862777.1"/>
    </source>
</evidence>
<reference evidence="3" key="1">
    <citation type="journal article" date="2018" name="Genome Biol.">
        <title>SKESA: strategic k-mer extension for scrupulous assemblies.</title>
        <authorList>
            <person name="Souvorov A."/>
            <person name="Agarwala R."/>
            <person name="Lipman D.J."/>
        </authorList>
    </citation>
    <scope>NUCLEOTIDE SEQUENCE</scope>
    <source>
        <strain evidence="3">12-6064</strain>
    </source>
</reference>
<evidence type="ECO:0000256" key="1">
    <source>
        <dbReference type="SAM" id="Coils"/>
    </source>
</evidence>
<protein>
    <recommendedName>
        <fullName evidence="2">Large polyvalent protein-associated domain-containing protein</fullName>
    </recommendedName>
</protein>
<feature type="domain" description="Large polyvalent protein-associated" evidence="2">
    <location>
        <begin position="511"/>
        <end position="588"/>
    </location>
</feature>
<sequence length="633" mass="73659">MTDNTENLFDENGNIQDVFKEKTVEELEALFPSMDNNEEPALPVETNPADELIENRIVLQERITKLNELIANKDTHGFNDAVISAFNDELSELEGSLKEINSVLSSDPVADVETHNLANKQTQLMEQFDKDIDDLYALDFKDMTTEELEEYFEKQKALNEQEIRNCDWVIHNHYDFDVSDVIEATQKRDHYMNKFDIISQRVNDELNVRKENDENDLFNILTNNQAPQTTTKNEIDYTDLDRFTEQHRNPKDADKLIEERNKLEASVENFSNLIENKDTLNFDDAFIKSIIENKNDASNKLEEANKSIKSILNNKDLPDMTHNELKEWSDIKRDAYMFVNSKISDELMTTENHIITNRLINERNENEKWYKEVSEKIKEEELKRERDYNSFMQSIHHEIVKENSQKETLTDEDKLSSEIYKNVAIEETMTLKKSSNLKNKLSQTRERIATNKKVDYEEEHQTPWYKKLGDVVDYFADGLKGSSNAKPVFLSEDKIYDTFGDEIDKIINRSKTRIIHFKDKTSILESAQEIRAKGKNYNTVSEKMSKLAIAKGWKSITFEGSDVFLGVAYEKATRLGLVVEPQNAEQEELFKGIHKAKGLDEIMPFSGMKREEVNNKEIDVPEVRATQGQRMRM</sequence>
<gene>
    <name evidence="3" type="ORF">GDL02_21485</name>
</gene>
<dbReference type="AlphaFoldDB" id="A0A3V5LK35"/>